<proteinExistence type="predicted"/>
<feature type="region of interest" description="Disordered" evidence="1">
    <location>
        <begin position="1"/>
        <end position="29"/>
    </location>
</feature>
<dbReference type="RefSeq" id="WP_205358624.1">
    <property type="nucleotide sequence ID" value="NZ_JADKYB010000010.1"/>
</dbReference>
<dbReference type="EMBL" id="JADKYB010000010">
    <property type="protein sequence ID" value="MBM9506757.1"/>
    <property type="molecule type" value="Genomic_DNA"/>
</dbReference>
<sequence>MAPTFPKQQVAGHLPGYLPPADLPTVPHRRTPTAASADIVLERHESVVGTARQYVTAAPGASDGPVFHRPGEFGPGAGYTVLLPASAARIWWVHGTVVLPPAVRFVIPTPDRLEPTMEAPWWVVPLDGPDRLCTSALLASLLARPTTAVGGEDSHA</sequence>
<name>A0ABS2TUJ8_9ACTN</name>
<gene>
    <name evidence="2" type="ORF">ITX44_19795</name>
</gene>
<organism evidence="2 3">
    <name type="scientific">Actinacidiphila acididurans</name>
    <dbReference type="NCBI Taxonomy" id="2784346"/>
    <lineage>
        <taxon>Bacteria</taxon>
        <taxon>Bacillati</taxon>
        <taxon>Actinomycetota</taxon>
        <taxon>Actinomycetes</taxon>
        <taxon>Kitasatosporales</taxon>
        <taxon>Streptomycetaceae</taxon>
        <taxon>Actinacidiphila</taxon>
    </lineage>
</organism>
<reference evidence="2 3" key="1">
    <citation type="submission" date="2021-01" db="EMBL/GenBank/DDBJ databases">
        <title>Streptomyces acididurans sp. nov., isolated from a peat swamp forest soil.</title>
        <authorList>
            <person name="Chantavorakit T."/>
            <person name="Duangmal K."/>
        </authorList>
    </citation>
    <scope>NUCLEOTIDE SEQUENCE [LARGE SCALE GENOMIC DNA]</scope>
    <source>
        <strain evidence="2 3">KK5PA1</strain>
    </source>
</reference>
<accession>A0ABS2TUJ8</accession>
<comment type="caution">
    <text evidence="2">The sequence shown here is derived from an EMBL/GenBank/DDBJ whole genome shotgun (WGS) entry which is preliminary data.</text>
</comment>
<evidence type="ECO:0000313" key="2">
    <source>
        <dbReference type="EMBL" id="MBM9506757.1"/>
    </source>
</evidence>
<protein>
    <submittedName>
        <fullName evidence="2">Uncharacterized protein</fullName>
    </submittedName>
</protein>
<keyword evidence="3" id="KW-1185">Reference proteome</keyword>
<dbReference type="Proteomes" id="UP000749040">
    <property type="component" value="Unassembled WGS sequence"/>
</dbReference>
<evidence type="ECO:0000256" key="1">
    <source>
        <dbReference type="SAM" id="MobiDB-lite"/>
    </source>
</evidence>
<evidence type="ECO:0000313" key="3">
    <source>
        <dbReference type="Proteomes" id="UP000749040"/>
    </source>
</evidence>